<reference evidence="2" key="1">
    <citation type="submission" date="2014-09" db="EMBL/GenBank/DDBJ databases">
        <authorList>
            <person name="Gomez-Valero L."/>
        </authorList>
    </citation>
    <scope>NUCLEOTIDE SEQUENCE [LARGE SCALE GENOMIC DNA]</scope>
    <source>
        <strain evidence="2">ATCC700992</strain>
    </source>
</reference>
<dbReference type="EMBL" id="LN614827">
    <property type="protein sequence ID" value="CEG56504.1"/>
    <property type="molecule type" value="Genomic_DNA"/>
</dbReference>
<dbReference type="RefSeq" id="WP_045095156.1">
    <property type="nucleotide sequence ID" value="NZ_LN614827.1"/>
</dbReference>
<dbReference type="InterPro" id="IPR036396">
    <property type="entry name" value="Cyt_P450_sf"/>
</dbReference>
<dbReference type="Gene3D" id="1.10.630.10">
    <property type="entry name" value="Cytochrome P450"/>
    <property type="match status" value="1"/>
</dbReference>
<evidence type="ECO:0000313" key="1">
    <source>
        <dbReference type="EMBL" id="CEG56504.1"/>
    </source>
</evidence>
<dbReference type="AlphaFoldDB" id="A0A098G3D3"/>
<organism evidence="1 2">
    <name type="scientific">Legionella fallonii LLAP-10</name>
    <dbReference type="NCBI Taxonomy" id="1212491"/>
    <lineage>
        <taxon>Bacteria</taxon>
        <taxon>Pseudomonadati</taxon>
        <taxon>Pseudomonadota</taxon>
        <taxon>Gammaproteobacteria</taxon>
        <taxon>Legionellales</taxon>
        <taxon>Legionellaceae</taxon>
        <taxon>Legionella</taxon>
    </lineage>
</organism>
<dbReference type="GO" id="GO:0005506">
    <property type="term" value="F:iron ion binding"/>
    <property type="evidence" value="ECO:0007669"/>
    <property type="project" value="InterPro"/>
</dbReference>
<evidence type="ECO:0000313" key="2">
    <source>
        <dbReference type="Proteomes" id="UP000032430"/>
    </source>
</evidence>
<accession>A0A098G3D3</accession>
<name>A0A098G3D3_9GAMM</name>
<dbReference type="SUPFAM" id="SSF48264">
    <property type="entry name" value="Cytochrome P450"/>
    <property type="match status" value="1"/>
</dbReference>
<dbReference type="KEGG" id="lfa:LFA_1066"/>
<sequence>MEQAHLGKKSINAKDIFPERWSPKTALGIIYNSDFFAEEPHSSRPGALEKQGELLSFKTGARLCAGLRIAMTEVLSLFRLLATYEFQLTVEEQLELRFNYAPPEKKWRLRITLAPHQT</sequence>
<dbReference type="Proteomes" id="UP000032430">
    <property type="component" value="Chromosome I"/>
</dbReference>
<dbReference type="GO" id="GO:0016705">
    <property type="term" value="F:oxidoreductase activity, acting on paired donors, with incorporation or reduction of molecular oxygen"/>
    <property type="evidence" value="ECO:0007669"/>
    <property type="project" value="InterPro"/>
</dbReference>
<dbReference type="HOGENOM" id="CLU_2070147_0_0_6"/>
<dbReference type="GO" id="GO:0020037">
    <property type="term" value="F:heme binding"/>
    <property type="evidence" value="ECO:0007669"/>
    <property type="project" value="InterPro"/>
</dbReference>
<keyword evidence="2" id="KW-1185">Reference proteome</keyword>
<protein>
    <recommendedName>
        <fullName evidence="3">Cytochrome P450</fullName>
    </recommendedName>
</protein>
<evidence type="ECO:0008006" key="3">
    <source>
        <dbReference type="Google" id="ProtNLM"/>
    </source>
</evidence>
<gene>
    <name evidence="1" type="ORF">LFA_1066</name>
</gene>
<proteinExistence type="predicted"/>
<dbReference type="OrthoDB" id="5632161at2"/>
<dbReference type="GO" id="GO:0004497">
    <property type="term" value="F:monooxygenase activity"/>
    <property type="evidence" value="ECO:0007669"/>
    <property type="project" value="InterPro"/>
</dbReference>
<dbReference type="STRING" id="1212491.LFA_1066"/>